<dbReference type="AlphaFoldDB" id="A0A6F8ZK14"/>
<dbReference type="InterPro" id="IPR041656">
    <property type="entry name" value="TPR_5"/>
</dbReference>
<dbReference type="Pfam" id="PF12688">
    <property type="entry name" value="TPR_5"/>
    <property type="match status" value="1"/>
</dbReference>
<proteinExistence type="predicted"/>
<gene>
    <name evidence="2" type="ORF">R50_2732</name>
</gene>
<dbReference type="InterPro" id="IPR011990">
    <property type="entry name" value="TPR-like_helical_dom_sf"/>
</dbReference>
<evidence type="ECO:0000259" key="1">
    <source>
        <dbReference type="Pfam" id="PF12688"/>
    </source>
</evidence>
<dbReference type="KEGG" id="hfv:R50_2732"/>
<name>A0A6F8ZK14_9FIRM</name>
<sequence length="168" mass="17908">MEPEDRESSLRRIRDLEAGHAYAEAAAGWEGLLARFPQDAALHLEAAGFFEARAQPPRAAALYRRALDLGLEGNDRRDALVGLGNALTLAGELGPAVDILRRAGRDYPGDPVVTAFLALALLAAGSGSEAVSLLGVALVRESPHPGIRRYSRTLRDRFRALPSGGEVS</sequence>
<evidence type="ECO:0000313" key="3">
    <source>
        <dbReference type="Proteomes" id="UP000503399"/>
    </source>
</evidence>
<dbReference type="Gene3D" id="1.25.40.10">
    <property type="entry name" value="Tetratricopeptide repeat domain"/>
    <property type="match status" value="1"/>
</dbReference>
<protein>
    <recommendedName>
        <fullName evidence="1">Tetratrico peptide repeat group 5 domain-containing protein</fullName>
    </recommendedName>
</protein>
<dbReference type="SUPFAM" id="SSF48452">
    <property type="entry name" value="TPR-like"/>
    <property type="match status" value="1"/>
</dbReference>
<feature type="domain" description="Tetratrico peptide repeat group 5" evidence="1">
    <location>
        <begin position="43"/>
        <end position="155"/>
    </location>
</feature>
<dbReference type="Proteomes" id="UP000503399">
    <property type="component" value="Chromosome"/>
</dbReference>
<evidence type="ECO:0000313" key="2">
    <source>
        <dbReference type="EMBL" id="CAB1130221.1"/>
    </source>
</evidence>
<reference evidence="2 3" key="1">
    <citation type="submission" date="2020-02" db="EMBL/GenBank/DDBJ databases">
        <authorList>
            <person name="Hogendoorn C."/>
        </authorList>
    </citation>
    <scope>NUCLEOTIDE SEQUENCE [LARGE SCALE GENOMIC DNA]</scope>
    <source>
        <strain evidence="2">R501</strain>
    </source>
</reference>
<keyword evidence="3" id="KW-1185">Reference proteome</keyword>
<accession>A0A6F8ZK14</accession>
<dbReference type="EMBL" id="LR778114">
    <property type="protein sequence ID" value="CAB1130221.1"/>
    <property type="molecule type" value="Genomic_DNA"/>
</dbReference>
<organism evidence="2 3">
    <name type="scientific">Candidatus Hydrogenisulfobacillus filiaventi</name>
    <dbReference type="NCBI Taxonomy" id="2707344"/>
    <lineage>
        <taxon>Bacteria</taxon>
        <taxon>Bacillati</taxon>
        <taxon>Bacillota</taxon>
        <taxon>Clostridia</taxon>
        <taxon>Eubacteriales</taxon>
        <taxon>Clostridiales Family XVII. Incertae Sedis</taxon>
        <taxon>Candidatus Hydrogenisulfobacillus</taxon>
    </lineage>
</organism>